<evidence type="ECO:0000313" key="2">
    <source>
        <dbReference type="EMBL" id="MEX4010116.1"/>
    </source>
</evidence>
<dbReference type="PRINTS" id="PR00598">
    <property type="entry name" value="HTHMARR"/>
</dbReference>
<sequence>MVGKSNDENNTGSGVPAGIPEMGEIVGYKLRRAQLFVFQDFIETFEKMKLRPAEFSVLALIARTPGQKQTEIAEQLGIKRANFVALMDSLERRGLAERRKAEGDKRSHSLHLTPEGTQFVDKMSTVWRTHEERLVERLGGPEARATLLDLLGRLLGEKPA</sequence>
<feature type="domain" description="HTH marR-type" evidence="1">
    <location>
        <begin position="23"/>
        <end position="156"/>
    </location>
</feature>
<dbReference type="InterPro" id="IPR036388">
    <property type="entry name" value="WH-like_DNA-bd_sf"/>
</dbReference>
<dbReference type="EMBL" id="JAZHFV010000009">
    <property type="protein sequence ID" value="MEX4010116.1"/>
    <property type="molecule type" value="Genomic_DNA"/>
</dbReference>
<dbReference type="Gene3D" id="1.10.10.10">
    <property type="entry name" value="Winged helix-like DNA-binding domain superfamily/Winged helix DNA-binding domain"/>
    <property type="match status" value="1"/>
</dbReference>
<dbReference type="SUPFAM" id="SSF46785">
    <property type="entry name" value="Winged helix' DNA-binding domain"/>
    <property type="match status" value="1"/>
</dbReference>
<protein>
    <submittedName>
        <fullName evidence="2">MarR family transcriptional regulator</fullName>
    </submittedName>
</protein>
<dbReference type="RefSeq" id="WP_368804854.1">
    <property type="nucleotide sequence ID" value="NZ_JAZHFV010000009.1"/>
</dbReference>
<dbReference type="SMART" id="SM00347">
    <property type="entry name" value="HTH_MARR"/>
    <property type="match status" value="1"/>
</dbReference>
<dbReference type="Proteomes" id="UP001559025">
    <property type="component" value="Unassembled WGS sequence"/>
</dbReference>
<reference evidence="2 3" key="1">
    <citation type="submission" date="2024-01" db="EMBL/GenBank/DDBJ databases">
        <title>New evidence supports the origin of RcGTA from prophage.</title>
        <authorList>
            <person name="Xu Y."/>
            <person name="Liu B."/>
            <person name="Chen F."/>
        </authorList>
    </citation>
    <scope>NUCLEOTIDE SEQUENCE [LARGE SCALE GENOMIC DNA]</scope>
    <source>
        <strain evidence="2 3">CBW1107-2</strain>
    </source>
</reference>
<proteinExistence type="predicted"/>
<comment type="caution">
    <text evidence="2">The sequence shown here is derived from an EMBL/GenBank/DDBJ whole genome shotgun (WGS) entry which is preliminary data.</text>
</comment>
<keyword evidence="3" id="KW-1185">Reference proteome</keyword>
<evidence type="ECO:0000259" key="1">
    <source>
        <dbReference type="PROSITE" id="PS50995"/>
    </source>
</evidence>
<dbReference type="PANTHER" id="PTHR33164">
    <property type="entry name" value="TRANSCRIPTIONAL REGULATOR, MARR FAMILY"/>
    <property type="match status" value="1"/>
</dbReference>
<dbReference type="InterPro" id="IPR039422">
    <property type="entry name" value="MarR/SlyA-like"/>
</dbReference>
<gene>
    <name evidence="2" type="ORF">V1479_22610</name>
</gene>
<dbReference type="PANTHER" id="PTHR33164:SF89">
    <property type="entry name" value="MARR FAMILY REGULATORY PROTEIN"/>
    <property type="match status" value="1"/>
</dbReference>
<dbReference type="Pfam" id="PF12802">
    <property type="entry name" value="MarR_2"/>
    <property type="match status" value="1"/>
</dbReference>
<accession>A0ABV3WZJ5</accession>
<dbReference type="PROSITE" id="PS50995">
    <property type="entry name" value="HTH_MARR_2"/>
    <property type="match status" value="1"/>
</dbReference>
<organism evidence="2 3">
    <name type="scientific">Neoaquamicrobium sediminum</name>
    <dbReference type="NCBI Taxonomy" id="1849104"/>
    <lineage>
        <taxon>Bacteria</taxon>
        <taxon>Pseudomonadati</taxon>
        <taxon>Pseudomonadota</taxon>
        <taxon>Alphaproteobacteria</taxon>
        <taxon>Hyphomicrobiales</taxon>
        <taxon>Phyllobacteriaceae</taxon>
        <taxon>Neoaquamicrobium</taxon>
    </lineage>
</organism>
<dbReference type="InterPro" id="IPR000835">
    <property type="entry name" value="HTH_MarR-typ"/>
</dbReference>
<name>A0ABV3WZJ5_9HYPH</name>
<dbReference type="InterPro" id="IPR036390">
    <property type="entry name" value="WH_DNA-bd_sf"/>
</dbReference>
<evidence type="ECO:0000313" key="3">
    <source>
        <dbReference type="Proteomes" id="UP001559025"/>
    </source>
</evidence>